<feature type="region of interest" description="Disordered" evidence="6">
    <location>
        <begin position="199"/>
        <end position="230"/>
    </location>
</feature>
<feature type="chain" id="PRO_5040131360" description="ER membrane protein complex subunit 7 beta-sandwich domain-containing protein" evidence="8">
    <location>
        <begin position="20"/>
        <end position="230"/>
    </location>
</feature>
<evidence type="ECO:0000313" key="10">
    <source>
        <dbReference type="EMBL" id="GLB36326.1"/>
    </source>
</evidence>
<dbReference type="EMBL" id="BRPK01000003">
    <property type="protein sequence ID" value="GLB36326.1"/>
    <property type="molecule type" value="Genomic_DNA"/>
</dbReference>
<dbReference type="OrthoDB" id="27095at2759"/>
<evidence type="ECO:0000256" key="1">
    <source>
        <dbReference type="ARBA" id="ARBA00004167"/>
    </source>
</evidence>
<reference evidence="10" key="1">
    <citation type="submission" date="2022-07" db="EMBL/GenBank/DDBJ databases">
        <title>The genome of Lyophyllum shimeji provides insight into the initial evolution of ectomycorrhizal fungal genome.</title>
        <authorList>
            <person name="Kobayashi Y."/>
            <person name="Shibata T."/>
            <person name="Hirakawa H."/>
            <person name="Shigenobu S."/>
            <person name="Nishiyama T."/>
            <person name="Yamada A."/>
            <person name="Hasebe M."/>
            <person name="Kawaguchi M."/>
        </authorList>
    </citation>
    <scope>NUCLEOTIDE SEQUENCE</scope>
    <source>
        <strain evidence="10">AT787</strain>
    </source>
</reference>
<dbReference type="GO" id="GO:0072546">
    <property type="term" value="C:EMC complex"/>
    <property type="evidence" value="ECO:0007669"/>
    <property type="project" value="TreeGrafter"/>
</dbReference>
<proteinExistence type="predicted"/>
<dbReference type="PANTHER" id="PTHR13605:SF4">
    <property type="entry name" value="ER MEMBRANE PROTEIN COMPLEX SUBUNIT 7"/>
    <property type="match status" value="1"/>
</dbReference>
<feature type="signal peptide" evidence="8">
    <location>
        <begin position="1"/>
        <end position="19"/>
    </location>
</feature>
<evidence type="ECO:0000256" key="6">
    <source>
        <dbReference type="SAM" id="MobiDB-lite"/>
    </source>
</evidence>
<evidence type="ECO:0000313" key="11">
    <source>
        <dbReference type="Proteomes" id="UP001063166"/>
    </source>
</evidence>
<evidence type="ECO:0000256" key="2">
    <source>
        <dbReference type="ARBA" id="ARBA00022692"/>
    </source>
</evidence>
<name>A0A9P3UMH4_LYOSH</name>
<dbReference type="InterPro" id="IPR019008">
    <property type="entry name" value="Beta_sandwich_EMC7"/>
</dbReference>
<dbReference type="Pfam" id="PF09430">
    <property type="entry name" value="EMC7_beta-sandw"/>
    <property type="match status" value="1"/>
</dbReference>
<feature type="domain" description="ER membrane protein complex subunit 7 beta-sandwich" evidence="9">
    <location>
        <begin position="39"/>
        <end position="148"/>
    </location>
</feature>
<evidence type="ECO:0000256" key="5">
    <source>
        <dbReference type="ARBA" id="ARBA00023136"/>
    </source>
</evidence>
<organism evidence="10 11">
    <name type="scientific">Lyophyllum shimeji</name>
    <name type="common">Hon-shimeji</name>
    <name type="synonym">Tricholoma shimeji</name>
    <dbReference type="NCBI Taxonomy" id="47721"/>
    <lineage>
        <taxon>Eukaryota</taxon>
        <taxon>Fungi</taxon>
        <taxon>Dikarya</taxon>
        <taxon>Basidiomycota</taxon>
        <taxon>Agaricomycotina</taxon>
        <taxon>Agaricomycetes</taxon>
        <taxon>Agaricomycetidae</taxon>
        <taxon>Agaricales</taxon>
        <taxon>Tricholomatineae</taxon>
        <taxon>Lyophyllaceae</taxon>
        <taxon>Lyophyllum</taxon>
    </lineage>
</organism>
<sequence>MVYRPLLLALSCLLSFSYALDLTGKVQWNEDCPDIRALRSSKVILDNGRMKGSILHDGSFSIPDVPTGTYLLSVVSPDYSFDQLRVDVVDSVPAPEIRPYVAGTPLNPFSTILLPYPITLTPRQKHAYFAPHESFNLVAMLSNPMMLMMIVGGAMMLAMPYLMKNMDPEAMEEFKEQHAKVSGFQNAIANGDLKSGLTAIMGDEEHSKAAGAHQSSPAGTKNRGPKNRKR</sequence>
<keyword evidence="4 7" id="KW-1133">Transmembrane helix</keyword>
<protein>
    <recommendedName>
        <fullName evidence="9">ER membrane protein complex subunit 7 beta-sandwich domain-containing protein</fullName>
    </recommendedName>
</protein>
<evidence type="ECO:0000256" key="4">
    <source>
        <dbReference type="ARBA" id="ARBA00022989"/>
    </source>
</evidence>
<dbReference type="AlphaFoldDB" id="A0A9P3UMH4"/>
<evidence type="ECO:0000256" key="3">
    <source>
        <dbReference type="ARBA" id="ARBA00022729"/>
    </source>
</evidence>
<feature type="transmembrane region" description="Helical" evidence="7">
    <location>
        <begin position="145"/>
        <end position="163"/>
    </location>
</feature>
<dbReference type="InterPro" id="IPR039163">
    <property type="entry name" value="EMC7"/>
</dbReference>
<dbReference type="PANTHER" id="PTHR13605">
    <property type="entry name" value="ER MEMBRANE PROTEIN COMPLEX SUBUNIT 7"/>
    <property type="match status" value="1"/>
</dbReference>
<comment type="caution">
    <text evidence="10">The sequence shown here is derived from an EMBL/GenBank/DDBJ whole genome shotgun (WGS) entry which is preliminary data.</text>
</comment>
<keyword evidence="2 7" id="KW-0812">Transmembrane</keyword>
<keyword evidence="3 8" id="KW-0732">Signal</keyword>
<keyword evidence="11" id="KW-1185">Reference proteome</keyword>
<evidence type="ECO:0000259" key="9">
    <source>
        <dbReference type="Pfam" id="PF09430"/>
    </source>
</evidence>
<accession>A0A9P3UMH4</accession>
<gene>
    <name evidence="10" type="ORF">LshimejAT787_0306140</name>
</gene>
<evidence type="ECO:0000256" key="7">
    <source>
        <dbReference type="SAM" id="Phobius"/>
    </source>
</evidence>
<comment type="subcellular location">
    <subcellularLocation>
        <location evidence="1">Membrane</location>
        <topology evidence="1">Single-pass membrane protein</topology>
    </subcellularLocation>
</comment>
<dbReference type="Proteomes" id="UP001063166">
    <property type="component" value="Unassembled WGS sequence"/>
</dbReference>
<keyword evidence="5 7" id="KW-0472">Membrane</keyword>
<evidence type="ECO:0000256" key="8">
    <source>
        <dbReference type="SAM" id="SignalP"/>
    </source>
</evidence>